<dbReference type="Proteomes" id="UP000318126">
    <property type="component" value="Unassembled WGS sequence"/>
</dbReference>
<protein>
    <submittedName>
        <fullName evidence="3">Uncharacterized protein</fullName>
    </submittedName>
</protein>
<sequence>MTQSAESSNSTQETEDGLRSSSWSNSTKYWFNKSKEWSSNIPSGLKSIRENGPKSLLGLASFSLFFILGLVTLGASLLAGIAAVIMMKWQQHKAETTPRNVAESTTVDQQIVPIDVA</sequence>
<name>A0A553JGL7_SHEHA</name>
<evidence type="ECO:0000256" key="2">
    <source>
        <dbReference type="SAM" id="Phobius"/>
    </source>
</evidence>
<feature type="compositionally biased region" description="Polar residues" evidence="1">
    <location>
        <begin position="1"/>
        <end position="12"/>
    </location>
</feature>
<keyword evidence="2" id="KW-1133">Transmembrane helix</keyword>
<reference evidence="4" key="1">
    <citation type="submission" date="2019-07" db="EMBL/GenBank/DDBJ databases">
        <title>Shewanella sp. YLB-08 draft genomic sequence.</title>
        <authorList>
            <person name="Yu L."/>
        </authorList>
    </citation>
    <scope>NUCLEOTIDE SEQUENCE [LARGE SCALE GENOMIC DNA]</scope>
    <source>
        <strain evidence="4">JCM 20706</strain>
    </source>
</reference>
<dbReference type="EMBL" id="VKGK01000046">
    <property type="protein sequence ID" value="TRY11592.1"/>
    <property type="molecule type" value="Genomic_DNA"/>
</dbReference>
<keyword evidence="4" id="KW-1185">Reference proteome</keyword>
<accession>A0A553JGL7</accession>
<proteinExistence type="predicted"/>
<organism evidence="3 4">
    <name type="scientific">Shewanella hanedai</name>
    <name type="common">Alteromonas hanedai</name>
    <dbReference type="NCBI Taxonomy" id="25"/>
    <lineage>
        <taxon>Bacteria</taxon>
        <taxon>Pseudomonadati</taxon>
        <taxon>Pseudomonadota</taxon>
        <taxon>Gammaproteobacteria</taxon>
        <taxon>Alteromonadales</taxon>
        <taxon>Shewanellaceae</taxon>
        <taxon>Shewanella</taxon>
    </lineage>
</organism>
<feature type="region of interest" description="Disordered" evidence="1">
    <location>
        <begin position="1"/>
        <end position="25"/>
    </location>
</feature>
<keyword evidence="2" id="KW-0812">Transmembrane</keyword>
<comment type="caution">
    <text evidence="3">The sequence shown here is derived from an EMBL/GenBank/DDBJ whole genome shotgun (WGS) entry which is preliminary data.</text>
</comment>
<evidence type="ECO:0000313" key="4">
    <source>
        <dbReference type="Proteomes" id="UP000318126"/>
    </source>
</evidence>
<dbReference type="RefSeq" id="WP_144042616.1">
    <property type="nucleotide sequence ID" value="NZ_BMPL01000051.1"/>
</dbReference>
<dbReference type="AlphaFoldDB" id="A0A553JGL7"/>
<keyword evidence="2" id="KW-0472">Membrane</keyword>
<evidence type="ECO:0000256" key="1">
    <source>
        <dbReference type="SAM" id="MobiDB-lite"/>
    </source>
</evidence>
<dbReference type="OrthoDB" id="5918799at2"/>
<feature type="transmembrane region" description="Helical" evidence="2">
    <location>
        <begin position="62"/>
        <end position="85"/>
    </location>
</feature>
<gene>
    <name evidence="3" type="ORF">FN961_23685</name>
</gene>
<evidence type="ECO:0000313" key="3">
    <source>
        <dbReference type="EMBL" id="TRY11592.1"/>
    </source>
</evidence>